<protein>
    <submittedName>
        <fullName evidence="2 3">Uncharacterized protein</fullName>
    </submittedName>
</protein>
<gene>
    <name evidence="2" type="ORF">PHYPA_018801</name>
</gene>
<keyword evidence="4" id="KW-1185">Reference proteome</keyword>
<dbReference type="Proteomes" id="UP000006727">
    <property type="component" value="Chromosome 14"/>
</dbReference>
<evidence type="ECO:0000313" key="4">
    <source>
        <dbReference type="Proteomes" id="UP000006727"/>
    </source>
</evidence>
<proteinExistence type="predicted"/>
<dbReference type="AlphaFoldDB" id="A0A2K1JIM0"/>
<feature type="region of interest" description="Disordered" evidence="1">
    <location>
        <begin position="1"/>
        <end position="57"/>
    </location>
</feature>
<reference evidence="2 4" key="1">
    <citation type="journal article" date="2008" name="Science">
        <title>The Physcomitrella genome reveals evolutionary insights into the conquest of land by plants.</title>
        <authorList>
            <person name="Rensing S."/>
            <person name="Lang D."/>
            <person name="Zimmer A."/>
            <person name="Terry A."/>
            <person name="Salamov A."/>
            <person name="Shapiro H."/>
            <person name="Nishiyama T."/>
            <person name="Perroud P.-F."/>
            <person name="Lindquist E."/>
            <person name="Kamisugi Y."/>
            <person name="Tanahashi T."/>
            <person name="Sakakibara K."/>
            <person name="Fujita T."/>
            <person name="Oishi K."/>
            <person name="Shin-I T."/>
            <person name="Kuroki Y."/>
            <person name="Toyoda A."/>
            <person name="Suzuki Y."/>
            <person name="Hashimoto A."/>
            <person name="Yamaguchi K."/>
            <person name="Sugano A."/>
            <person name="Kohara Y."/>
            <person name="Fujiyama A."/>
            <person name="Anterola A."/>
            <person name="Aoki S."/>
            <person name="Ashton N."/>
            <person name="Barbazuk W.B."/>
            <person name="Barker E."/>
            <person name="Bennetzen J."/>
            <person name="Bezanilla M."/>
            <person name="Blankenship R."/>
            <person name="Cho S.H."/>
            <person name="Dutcher S."/>
            <person name="Estelle M."/>
            <person name="Fawcett J.A."/>
            <person name="Gundlach H."/>
            <person name="Hanada K."/>
            <person name="Heyl A."/>
            <person name="Hicks K.A."/>
            <person name="Hugh J."/>
            <person name="Lohr M."/>
            <person name="Mayer K."/>
            <person name="Melkozernov A."/>
            <person name="Murata T."/>
            <person name="Nelson D."/>
            <person name="Pils B."/>
            <person name="Prigge M."/>
            <person name="Reiss B."/>
            <person name="Renner T."/>
            <person name="Rombauts S."/>
            <person name="Rushton P."/>
            <person name="Sanderfoot A."/>
            <person name="Schween G."/>
            <person name="Shiu S.-H."/>
            <person name="Stueber K."/>
            <person name="Theodoulou F.L."/>
            <person name="Tu H."/>
            <person name="Van de Peer Y."/>
            <person name="Verrier P.J."/>
            <person name="Waters E."/>
            <person name="Wood A."/>
            <person name="Yang L."/>
            <person name="Cove D."/>
            <person name="Cuming A."/>
            <person name="Hasebe M."/>
            <person name="Lucas S."/>
            <person name="Mishler D.B."/>
            <person name="Reski R."/>
            <person name="Grigoriev I."/>
            <person name="Quatrano R.S."/>
            <person name="Boore J.L."/>
        </authorList>
    </citation>
    <scope>NUCLEOTIDE SEQUENCE [LARGE SCALE GENOMIC DNA]</scope>
    <source>
        <strain evidence="3 4">cv. Gransden 2004</strain>
    </source>
</reference>
<evidence type="ECO:0000313" key="3">
    <source>
        <dbReference type="EnsemblPlants" id="PAC:32961017.CDS.1"/>
    </source>
</evidence>
<name>A0A2K1JIM0_PHYPA</name>
<feature type="region of interest" description="Disordered" evidence="1">
    <location>
        <begin position="85"/>
        <end position="117"/>
    </location>
</feature>
<feature type="compositionally biased region" description="Polar residues" evidence="1">
    <location>
        <begin position="47"/>
        <end position="57"/>
    </location>
</feature>
<reference evidence="3" key="3">
    <citation type="submission" date="2020-12" db="UniProtKB">
        <authorList>
            <consortium name="EnsemblPlants"/>
        </authorList>
    </citation>
    <scope>IDENTIFICATION</scope>
</reference>
<organism evidence="2">
    <name type="scientific">Physcomitrium patens</name>
    <name type="common">Spreading-leaved earth moss</name>
    <name type="synonym">Physcomitrella patens</name>
    <dbReference type="NCBI Taxonomy" id="3218"/>
    <lineage>
        <taxon>Eukaryota</taxon>
        <taxon>Viridiplantae</taxon>
        <taxon>Streptophyta</taxon>
        <taxon>Embryophyta</taxon>
        <taxon>Bryophyta</taxon>
        <taxon>Bryophytina</taxon>
        <taxon>Bryopsida</taxon>
        <taxon>Funariidae</taxon>
        <taxon>Funariales</taxon>
        <taxon>Funariaceae</taxon>
        <taxon>Physcomitrium</taxon>
    </lineage>
</organism>
<reference evidence="2 4" key="2">
    <citation type="journal article" date="2018" name="Plant J.">
        <title>The Physcomitrella patens chromosome-scale assembly reveals moss genome structure and evolution.</title>
        <authorList>
            <person name="Lang D."/>
            <person name="Ullrich K.K."/>
            <person name="Murat F."/>
            <person name="Fuchs J."/>
            <person name="Jenkins J."/>
            <person name="Haas F.B."/>
            <person name="Piednoel M."/>
            <person name="Gundlach H."/>
            <person name="Van Bel M."/>
            <person name="Meyberg R."/>
            <person name="Vives C."/>
            <person name="Morata J."/>
            <person name="Symeonidi A."/>
            <person name="Hiss M."/>
            <person name="Muchero W."/>
            <person name="Kamisugi Y."/>
            <person name="Saleh O."/>
            <person name="Blanc G."/>
            <person name="Decker E.L."/>
            <person name="van Gessel N."/>
            <person name="Grimwood J."/>
            <person name="Hayes R.D."/>
            <person name="Graham S.W."/>
            <person name="Gunter L.E."/>
            <person name="McDaniel S.F."/>
            <person name="Hoernstein S.N.W."/>
            <person name="Larsson A."/>
            <person name="Li F.W."/>
            <person name="Perroud P.F."/>
            <person name="Phillips J."/>
            <person name="Ranjan P."/>
            <person name="Rokshar D.S."/>
            <person name="Rothfels C.J."/>
            <person name="Schneider L."/>
            <person name="Shu S."/>
            <person name="Stevenson D.W."/>
            <person name="Thummler F."/>
            <person name="Tillich M."/>
            <person name="Villarreal Aguilar J.C."/>
            <person name="Widiez T."/>
            <person name="Wong G.K."/>
            <person name="Wymore A."/>
            <person name="Zhang Y."/>
            <person name="Zimmer A.D."/>
            <person name="Quatrano R.S."/>
            <person name="Mayer K.F.X."/>
            <person name="Goodstein D."/>
            <person name="Casacuberta J.M."/>
            <person name="Vandepoele K."/>
            <person name="Reski R."/>
            <person name="Cuming A.C."/>
            <person name="Tuskan G.A."/>
            <person name="Maumus F."/>
            <person name="Salse J."/>
            <person name="Schmutz J."/>
            <person name="Rensing S.A."/>
        </authorList>
    </citation>
    <scope>NUCLEOTIDE SEQUENCE [LARGE SCALE GENOMIC DNA]</scope>
    <source>
        <strain evidence="3 4">cv. Gransden 2004</strain>
    </source>
</reference>
<dbReference type="InParanoid" id="A0A2K1JIM0"/>
<dbReference type="EnsemblPlants" id="Pp3c14_20900V3.1">
    <property type="protein sequence ID" value="PAC:32961017.CDS.1"/>
    <property type="gene ID" value="Pp3c14_20900"/>
</dbReference>
<evidence type="ECO:0000313" key="2">
    <source>
        <dbReference type="EMBL" id="PNR41398.1"/>
    </source>
</evidence>
<dbReference type="EMBL" id="ABEU02000014">
    <property type="protein sequence ID" value="PNR41398.1"/>
    <property type="molecule type" value="Genomic_DNA"/>
</dbReference>
<feature type="compositionally biased region" description="Basic and acidic residues" evidence="1">
    <location>
        <begin position="18"/>
        <end position="46"/>
    </location>
</feature>
<dbReference type="Gramene" id="Pp3c14_20900V3.1">
    <property type="protein sequence ID" value="PAC:32961017.CDS.1"/>
    <property type="gene ID" value="Pp3c14_20900"/>
</dbReference>
<sequence>MSMSTKSRPGAPKLSARALEKEGSDKQNKSNRMREDFSEKKPEQKKSVNINVPTSTKYDWWTPDPITGVYVPEHYHGCVTTAPRETVRTSSGGSGASHVRSETDLGKDQGPWFNSME</sequence>
<evidence type="ECO:0000256" key="1">
    <source>
        <dbReference type="SAM" id="MobiDB-lite"/>
    </source>
</evidence>
<accession>A0A2K1JIM0</accession>